<accession>A0AAW9IYR1</accession>
<evidence type="ECO:0000313" key="4">
    <source>
        <dbReference type="Proteomes" id="UP001289066"/>
    </source>
</evidence>
<dbReference type="EMBL" id="WNVC01000014">
    <property type="protein sequence ID" value="MDZ4998667.1"/>
    <property type="molecule type" value="Genomic_DNA"/>
</dbReference>
<protein>
    <submittedName>
        <fullName evidence="3">Uncharacterized protein</fullName>
    </submittedName>
</protein>
<organism evidence="3 4">
    <name type="scientific">Clostridium perfringens</name>
    <dbReference type="NCBI Taxonomy" id="1502"/>
    <lineage>
        <taxon>Bacteria</taxon>
        <taxon>Bacillati</taxon>
        <taxon>Bacillota</taxon>
        <taxon>Clostridia</taxon>
        <taxon>Eubacteriales</taxon>
        <taxon>Clostridiaceae</taxon>
        <taxon>Clostridium</taxon>
    </lineage>
</organism>
<dbReference type="RefSeq" id="WP_162607333.1">
    <property type="nucleotide sequence ID" value="NZ_CP075985.1"/>
</dbReference>
<reference evidence="3" key="1">
    <citation type="submission" date="2019-11" db="EMBL/GenBank/DDBJ databases">
        <title>Characterization of Clostridium perfringens isolates from swine manure treated agricultural soils.</title>
        <authorList>
            <person name="Wushke S.T."/>
        </authorList>
    </citation>
    <scope>NUCLEOTIDE SEQUENCE</scope>
    <source>
        <strain evidence="3">X15</strain>
        <strain evidence="2">X26</strain>
        <strain evidence="1">X94</strain>
    </source>
</reference>
<dbReference type="AlphaFoldDB" id="A0AAW9IYR1"/>
<evidence type="ECO:0000313" key="3">
    <source>
        <dbReference type="EMBL" id="MDZ5032422.1"/>
    </source>
</evidence>
<dbReference type="Proteomes" id="UP001289066">
    <property type="component" value="Unassembled WGS sequence"/>
</dbReference>
<sequence length="48" mass="5873">MVRKRIAKQKIQQFDMKVSELLVEYNQKRLTLINFIFTQLSLRSKKIF</sequence>
<dbReference type="EMBL" id="WNUI01000005">
    <property type="protein sequence ID" value="MDZ4908179.1"/>
    <property type="molecule type" value="Genomic_DNA"/>
</dbReference>
<dbReference type="Proteomes" id="UP001291306">
    <property type="component" value="Unassembled WGS sequence"/>
</dbReference>
<comment type="caution">
    <text evidence="3">The sequence shown here is derived from an EMBL/GenBank/DDBJ whole genome shotgun (WGS) entry which is preliminary data.</text>
</comment>
<dbReference type="EMBL" id="WNVG01000015">
    <property type="protein sequence ID" value="MDZ5032422.1"/>
    <property type="molecule type" value="Genomic_DNA"/>
</dbReference>
<evidence type="ECO:0000313" key="1">
    <source>
        <dbReference type="EMBL" id="MDZ4908179.1"/>
    </source>
</evidence>
<evidence type="ECO:0000313" key="2">
    <source>
        <dbReference type="EMBL" id="MDZ4998667.1"/>
    </source>
</evidence>
<gene>
    <name evidence="1" type="ORF">GNF68_03715</name>
    <name evidence="2" type="ORF">GNF79_06035</name>
    <name evidence="3" type="ORF">GNF81_06395</name>
</gene>
<proteinExistence type="predicted"/>
<dbReference type="Proteomes" id="UP001288778">
    <property type="component" value="Unassembled WGS sequence"/>
</dbReference>
<name>A0AAW9IYR1_CLOPF</name>